<proteinExistence type="inferred from homology"/>
<dbReference type="Gene3D" id="3.40.50.1820">
    <property type="entry name" value="alpha/beta hydrolase"/>
    <property type="match status" value="1"/>
</dbReference>
<dbReference type="InterPro" id="IPR029058">
    <property type="entry name" value="AB_hydrolase_fold"/>
</dbReference>
<feature type="chain" id="PRO_5015549816" evidence="4">
    <location>
        <begin position="35"/>
        <end position="499"/>
    </location>
</feature>
<dbReference type="RefSeq" id="WP_158277723.1">
    <property type="nucleotide sequence ID" value="NZ_PVZG01000002.1"/>
</dbReference>
<keyword evidence="2 4" id="KW-0732">Signal</keyword>
<protein>
    <submittedName>
        <fullName evidence="6">Alpha/beta hydrolase family protein</fullName>
    </submittedName>
</protein>
<accession>A0A2T0SG19</accession>
<organism evidence="6 7">
    <name type="scientific">Pseudosporangium ferrugineum</name>
    <dbReference type="NCBI Taxonomy" id="439699"/>
    <lineage>
        <taxon>Bacteria</taxon>
        <taxon>Bacillati</taxon>
        <taxon>Actinomycetota</taxon>
        <taxon>Actinomycetes</taxon>
        <taxon>Micromonosporales</taxon>
        <taxon>Micromonosporaceae</taxon>
        <taxon>Pseudosporangium</taxon>
    </lineage>
</organism>
<dbReference type="PANTHER" id="PTHR43248">
    <property type="entry name" value="2-SUCCINYL-6-HYDROXY-2,4-CYCLOHEXADIENE-1-CARBOXYLATE SYNTHASE"/>
    <property type="match status" value="1"/>
</dbReference>
<dbReference type="PANTHER" id="PTHR43248:SF29">
    <property type="entry name" value="TRIPEPTIDYL AMINOPEPTIDASE"/>
    <property type="match status" value="1"/>
</dbReference>
<reference evidence="6 7" key="1">
    <citation type="submission" date="2018-03" db="EMBL/GenBank/DDBJ databases">
        <title>Genomic Encyclopedia of Archaeal and Bacterial Type Strains, Phase II (KMG-II): from individual species to whole genera.</title>
        <authorList>
            <person name="Goeker M."/>
        </authorList>
    </citation>
    <scope>NUCLEOTIDE SEQUENCE [LARGE SCALE GENOMIC DNA]</scope>
    <source>
        <strain evidence="6 7">DSM 45348</strain>
    </source>
</reference>
<evidence type="ECO:0000256" key="2">
    <source>
        <dbReference type="ARBA" id="ARBA00022729"/>
    </source>
</evidence>
<keyword evidence="7" id="KW-1185">Reference proteome</keyword>
<evidence type="ECO:0000256" key="1">
    <source>
        <dbReference type="ARBA" id="ARBA00010088"/>
    </source>
</evidence>
<dbReference type="AlphaFoldDB" id="A0A2T0SG19"/>
<sequence>MPIEQAHTPRRGRTLLVMGGLGLALAATVPAAWAATGSPDRQPPAATAGYARFYEQKPVWGACERASATVQCARVTVPVDWAAPQGQTIDLAVARSAGGTGGPLVLNPGGPGLSGVNFLIRGEQELRGDGLAAYDLISWDPRGSGRSAPLTCPEDATAAMEKADASPDTPAEARAFDAAAARWARACRAASGPVFDHVDAGSTARDLDVLRAVTGAPKLNYLGISYGTMIGGRYAELFPQRVGRMILDSAGHFDQTYGSFLSGVAQAKERALTDYLTGCADRPECPLTRMTTGEARGWIQRLLRGTDRDPLRSGDTTVSQAQFAAVLARDVSDRNGWERLDAELAELLAGEASIVAQTAPPTTMDIDNIATTCQDLPERRTAAQVLRDSRAVARTAPTFGREITAGSPCVHWPAPVPTPPHKLHAKGVPPILVVGITRDTAGPYRWSRELAAQLGNARLLTYDGSGHGAYLLDKCVRDAANGFLADGTLPAAGAVCRAA</sequence>
<evidence type="ECO:0000259" key="5">
    <source>
        <dbReference type="Pfam" id="PF08386"/>
    </source>
</evidence>
<dbReference type="GO" id="GO:0016787">
    <property type="term" value="F:hydrolase activity"/>
    <property type="evidence" value="ECO:0007669"/>
    <property type="project" value="UniProtKB-KW"/>
</dbReference>
<dbReference type="OrthoDB" id="3930934at2"/>
<feature type="domain" description="Peptidase S33 tripeptidyl aminopeptidase-like C-terminal" evidence="5">
    <location>
        <begin position="397"/>
        <end position="496"/>
    </location>
</feature>
<comment type="similarity">
    <text evidence="1">Belongs to the peptidase S33 family.</text>
</comment>
<evidence type="ECO:0000256" key="4">
    <source>
        <dbReference type="SAM" id="SignalP"/>
    </source>
</evidence>
<dbReference type="SUPFAM" id="SSF53474">
    <property type="entry name" value="alpha/beta-Hydrolases"/>
    <property type="match status" value="1"/>
</dbReference>
<evidence type="ECO:0000313" key="6">
    <source>
        <dbReference type="EMBL" id="PRY32356.1"/>
    </source>
</evidence>
<comment type="caution">
    <text evidence="6">The sequence shown here is derived from an EMBL/GenBank/DDBJ whole genome shotgun (WGS) entry which is preliminary data.</text>
</comment>
<keyword evidence="3 6" id="KW-0378">Hydrolase</keyword>
<name>A0A2T0SG19_9ACTN</name>
<evidence type="ECO:0000256" key="3">
    <source>
        <dbReference type="ARBA" id="ARBA00022801"/>
    </source>
</evidence>
<gene>
    <name evidence="6" type="ORF">CLV70_102567</name>
</gene>
<dbReference type="InterPro" id="IPR013595">
    <property type="entry name" value="Pept_S33_TAP-like_C"/>
</dbReference>
<dbReference type="InterPro" id="IPR051601">
    <property type="entry name" value="Serine_prot/Carboxylest_S33"/>
</dbReference>
<feature type="signal peptide" evidence="4">
    <location>
        <begin position="1"/>
        <end position="34"/>
    </location>
</feature>
<evidence type="ECO:0000313" key="7">
    <source>
        <dbReference type="Proteomes" id="UP000239209"/>
    </source>
</evidence>
<dbReference type="Pfam" id="PF08386">
    <property type="entry name" value="Abhydrolase_4"/>
    <property type="match status" value="1"/>
</dbReference>
<dbReference type="EMBL" id="PVZG01000002">
    <property type="protein sequence ID" value="PRY32356.1"/>
    <property type="molecule type" value="Genomic_DNA"/>
</dbReference>
<dbReference type="Proteomes" id="UP000239209">
    <property type="component" value="Unassembled WGS sequence"/>
</dbReference>